<dbReference type="EMBL" id="SLXH01000011">
    <property type="protein sequence ID" value="TCP17676.1"/>
    <property type="molecule type" value="Genomic_DNA"/>
</dbReference>
<gene>
    <name evidence="1" type="ORF">EV674_11117</name>
</gene>
<comment type="caution">
    <text evidence="1">The sequence shown here is derived from an EMBL/GenBank/DDBJ whole genome shotgun (WGS) entry which is preliminary data.</text>
</comment>
<proteinExistence type="predicted"/>
<keyword evidence="2" id="KW-1185">Reference proteome</keyword>
<sequence>MKRRHLPPRQPARSHPLMAFAATVVLAVSATAVVLLPDVAVQAADALAQLPSGLDAMVSSSGILD</sequence>
<name>A0A4V2SK10_9BURK</name>
<reference evidence="1 2" key="1">
    <citation type="submission" date="2019-03" db="EMBL/GenBank/DDBJ databases">
        <title>Genomic Encyclopedia of Type Strains, Phase IV (KMG-IV): sequencing the most valuable type-strain genomes for metagenomic binning, comparative biology and taxonomic classification.</title>
        <authorList>
            <person name="Goeker M."/>
        </authorList>
    </citation>
    <scope>NUCLEOTIDE SEQUENCE [LARGE SCALE GENOMIC DNA]</scope>
    <source>
        <strain evidence="1 2">DSM 1837</strain>
    </source>
</reference>
<organism evidence="1 2">
    <name type="scientific">Simplicispira metamorpha</name>
    <dbReference type="NCBI Taxonomy" id="80881"/>
    <lineage>
        <taxon>Bacteria</taxon>
        <taxon>Pseudomonadati</taxon>
        <taxon>Pseudomonadota</taxon>
        <taxon>Betaproteobacteria</taxon>
        <taxon>Burkholderiales</taxon>
        <taxon>Comamonadaceae</taxon>
        <taxon>Simplicispira</taxon>
    </lineage>
</organism>
<dbReference type="Proteomes" id="UP000295182">
    <property type="component" value="Unassembled WGS sequence"/>
</dbReference>
<dbReference type="AlphaFoldDB" id="A0A4V2SK10"/>
<evidence type="ECO:0000313" key="1">
    <source>
        <dbReference type="EMBL" id="TCP17676.1"/>
    </source>
</evidence>
<dbReference type="RefSeq" id="WP_119012556.1">
    <property type="nucleotide sequence ID" value="NZ_QXNC01000007.1"/>
</dbReference>
<accession>A0A4V2SK10</accession>
<protein>
    <submittedName>
        <fullName evidence="1">Uncharacterized protein</fullName>
    </submittedName>
</protein>
<evidence type="ECO:0000313" key="2">
    <source>
        <dbReference type="Proteomes" id="UP000295182"/>
    </source>
</evidence>